<dbReference type="PROSITE" id="PS50850">
    <property type="entry name" value="MFS"/>
    <property type="match status" value="1"/>
</dbReference>
<feature type="transmembrane region" description="Helical" evidence="6">
    <location>
        <begin position="116"/>
        <end position="135"/>
    </location>
</feature>
<dbReference type="Gene3D" id="1.20.1250.20">
    <property type="entry name" value="MFS general substrate transporter like domains"/>
    <property type="match status" value="1"/>
</dbReference>
<organism evidence="8">
    <name type="scientific">Calcidiscus leptoporus</name>
    <dbReference type="NCBI Taxonomy" id="127549"/>
    <lineage>
        <taxon>Eukaryota</taxon>
        <taxon>Haptista</taxon>
        <taxon>Haptophyta</taxon>
        <taxon>Prymnesiophyceae</taxon>
        <taxon>Coccolithales</taxon>
        <taxon>Calcidiscaceae</taxon>
        <taxon>Calcidiscus</taxon>
    </lineage>
</organism>
<dbReference type="InterPro" id="IPR005829">
    <property type="entry name" value="Sugar_transporter_CS"/>
</dbReference>
<dbReference type="InterPro" id="IPR005828">
    <property type="entry name" value="MFS_sugar_transport-like"/>
</dbReference>
<dbReference type="PANTHER" id="PTHR23511">
    <property type="entry name" value="SYNAPTIC VESICLE GLYCOPROTEIN 2"/>
    <property type="match status" value="1"/>
</dbReference>
<keyword evidence="5 6" id="KW-0472">Membrane</keyword>
<comment type="subcellular location">
    <subcellularLocation>
        <location evidence="1">Membrane</location>
        <topology evidence="1">Multi-pass membrane protein</topology>
    </subcellularLocation>
</comment>
<dbReference type="AlphaFoldDB" id="A0A7S0JE39"/>
<protein>
    <recommendedName>
        <fullName evidence="7">Major facilitator superfamily (MFS) profile domain-containing protein</fullName>
    </recommendedName>
</protein>
<name>A0A7S0JE39_9EUKA</name>
<dbReference type="GO" id="GO:0016020">
    <property type="term" value="C:membrane"/>
    <property type="evidence" value="ECO:0007669"/>
    <property type="project" value="UniProtKB-SubCell"/>
</dbReference>
<evidence type="ECO:0000313" key="8">
    <source>
        <dbReference type="EMBL" id="CAD8547799.1"/>
    </source>
</evidence>
<feature type="transmembrane region" description="Helical" evidence="6">
    <location>
        <begin position="210"/>
        <end position="229"/>
    </location>
</feature>
<sequence>MGVLDTSDTCRLSAANKQFEDANDLRLNHTHVKICPQRRRCLRCQLCQPAWIACTVVFIWFSLAFAYDMVEFFLIRYLHDAGHAGLIQRVTLIQYMSKLVGGILGACFVDRVGRRFLLIPSFAAGSAAVLLVSLVDAGTPAGRLGLIAAVSVFYASMEMVWSTLKTFTVELFATAVRGSAIGLATAAGFAGSSSTLALGPALMSIASAGVPFRLSAIALVLACLLTALLPETSQRALPS</sequence>
<evidence type="ECO:0000259" key="7">
    <source>
        <dbReference type="PROSITE" id="PS50850"/>
    </source>
</evidence>
<dbReference type="InterPro" id="IPR020846">
    <property type="entry name" value="MFS_dom"/>
</dbReference>
<keyword evidence="4 6" id="KW-1133">Transmembrane helix</keyword>
<proteinExistence type="predicted"/>
<dbReference type="GO" id="GO:0022857">
    <property type="term" value="F:transmembrane transporter activity"/>
    <property type="evidence" value="ECO:0007669"/>
    <property type="project" value="InterPro"/>
</dbReference>
<feature type="transmembrane region" description="Helical" evidence="6">
    <location>
        <begin position="87"/>
        <end position="109"/>
    </location>
</feature>
<feature type="domain" description="Major facilitator superfamily (MFS) profile" evidence="7">
    <location>
        <begin position="1"/>
        <end position="234"/>
    </location>
</feature>
<reference evidence="8" key="1">
    <citation type="submission" date="2021-01" db="EMBL/GenBank/DDBJ databases">
        <authorList>
            <person name="Corre E."/>
            <person name="Pelletier E."/>
            <person name="Niang G."/>
            <person name="Scheremetjew M."/>
            <person name="Finn R."/>
            <person name="Kale V."/>
            <person name="Holt S."/>
            <person name="Cochrane G."/>
            <person name="Meng A."/>
            <person name="Brown T."/>
            <person name="Cohen L."/>
        </authorList>
    </citation>
    <scope>NUCLEOTIDE SEQUENCE</scope>
    <source>
        <strain evidence="8">RCC1130</strain>
    </source>
</reference>
<dbReference type="PANTHER" id="PTHR23511:SF34">
    <property type="entry name" value="SYNAPTIC VESICLE GLYCOPROTEIN 2"/>
    <property type="match status" value="1"/>
</dbReference>
<gene>
    <name evidence="8" type="ORF">CLEP1334_LOCUS23089</name>
</gene>
<evidence type="ECO:0000256" key="1">
    <source>
        <dbReference type="ARBA" id="ARBA00004141"/>
    </source>
</evidence>
<dbReference type="EMBL" id="HBER01046151">
    <property type="protein sequence ID" value="CAD8547799.1"/>
    <property type="molecule type" value="Transcribed_RNA"/>
</dbReference>
<feature type="transmembrane region" description="Helical" evidence="6">
    <location>
        <begin position="141"/>
        <end position="157"/>
    </location>
</feature>
<feature type="transmembrane region" description="Helical" evidence="6">
    <location>
        <begin position="46"/>
        <end position="67"/>
    </location>
</feature>
<evidence type="ECO:0000256" key="6">
    <source>
        <dbReference type="SAM" id="Phobius"/>
    </source>
</evidence>
<dbReference type="PROSITE" id="PS00216">
    <property type="entry name" value="SUGAR_TRANSPORT_1"/>
    <property type="match status" value="1"/>
</dbReference>
<keyword evidence="2" id="KW-0813">Transport</keyword>
<evidence type="ECO:0000256" key="3">
    <source>
        <dbReference type="ARBA" id="ARBA00022692"/>
    </source>
</evidence>
<evidence type="ECO:0000256" key="2">
    <source>
        <dbReference type="ARBA" id="ARBA00022448"/>
    </source>
</evidence>
<accession>A0A7S0JE39</accession>
<evidence type="ECO:0000256" key="5">
    <source>
        <dbReference type="ARBA" id="ARBA00023136"/>
    </source>
</evidence>
<feature type="transmembrane region" description="Helical" evidence="6">
    <location>
        <begin position="169"/>
        <end position="190"/>
    </location>
</feature>
<dbReference type="Pfam" id="PF00083">
    <property type="entry name" value="Sugar_tr"/>
    <property type="match status" value="1"/>
</dbReference>
<dbReference type="InterPro" id="IPR036259">
    <property type="entry name" value="MFS_trans_sf"/>
</dbReference>
<evidence type="ECO:0000256" key="4">
    <source>
        <dbReference type="ARBA" id="ARBA00022989"/>
    </source>
</evidence>
<keyword evidence="3 6" id="KW-0812">Transmembrane</keyword>
<dbReference type="SUPFAM" id="SSF103473">
    <property type="entry name" value="MFS general substrate transporter"/>
    <property type="match status" value="1"/>
</dbReference>